<protein>
    <recommendedName>
        <fullName evidence="4">5-bromo-4-chloroindolyl phosphate hydrolase</fullName>
    </recommendedName>
</protein>
<accession>A0A0E1X7D4</accession>
<dbReference type="AlphaFoldDB" id="A0A0E1X7D4"/>
<dbReference type="RefSeq" id="WP_001794103.1">
    <property type="nucleotide sequence ID" value="NZ_CM000952.1"/>
</dbReference>
<reference evidence="2 3" key="1">
    <citation type="submission" date="2010-05" db="EMBL/GenBank/DDBJ databases">
        <authorList>
            <person name="Muzny D."/>
            <person name="Qin X."/>
            <person name="Buhay C."/>
            <person name="Dugan-Rocha S."/>
            <person name="Ding Y."/>
            <person name="Chen G."/>
            <person name="Hawes A."/>
            <person name="Holder M."/>
            <person name="Jhangiani S."/>
            <person name="Johnson A."/>
            <person name="Khan Z."/>
            <person name="Li Z."/>
            <person name="Liu W."/>
            <person name="Liu X."/>
            <person name="Perez L."/>
            <person name="Shen H."/>
            <person name="Wang Q."/>
            <person name="Watt J."/>
            <person name="Xi L."/>
            <person name="Xin Y."/>
            <person name="Zhou J."/>
            <person name="Deng J."/>
            <person name="Jiang H."/>
            <person name="Liu Y."/>
            <person name="Qu J."/>
            <person name="Song X.-Z."/>
            <person name="Zhang L."/>
            <person name="Villasana D."/>
            <person name="Johnson A."/>
            <person name="Liu J."/>
            <person name="Liyanage D."/>
            <person name="Lorensuhewa L."/>
            <person name="Robinson T."/>
            <person name="Song A."/>
            <person name="Song B.-B."/>
            <person name="Dinh H."/>
            <person name="Thornton R."/>
            <person name="Coyle M."/>
            <person name="Francisco L."/>
            <person name="Jackson L."/>
            <person name="Javaid M."/>
            <person name="Korchina V."/>
            <person name="Kovar C."/>
            <person name="Mata R."/>
            <person name="Mathew T."/>
            <person name="Ngo R."/>
            <person name="Nguyen L."/>
            <person name="Nguyen N."/>
            <person name="Okwuonu G."/>
            <person name="Ongeri F."/>
            <person name="Pham C."/>
            <person name="Simmons D."/>
            <person name="Wilczek-Boney K."/>
            <person name="Hale W."/>
            <person name="Jakkamsetti A."/>
            <person name="Pham P."/>
            <person name="Ruth R."/>
            <person name="San Lucas F."/>
            <person name="Warren J."/>
            <person name="Zhang J."/>
            <person name="Zhao Z."/>
            <person name="Zhou C."/>
            <person name="Zhu D."/>
            <person name="Lee S."/>
            <person name="Bess C."/>
            <person name="Blankenburg K."/>
            <person name="Forbes L."/>
            <person name="Fu Q."/>
            <person name="Gubbala S."/>
            <person name="Hirani K."/>
            <person name="Jayaseelan J.C."/>
            <person name="Lara F."/>
            <person name="Munidasa M."/>
            <person name="Palculict T."/>
            <person name="Patil S."/>
            <person name="Pu L.-L."/>
            <person name="Saada N."/>
            <person name="Tang L."/>
            <person name="Weissenberger G."/>
            <person name="Zhu Y."/>
            <person name="Hemphill L."/>
            <person name="Shang Y."/>
            <person name="Youmans B."/>
            <person name="Ayvaz T."/>
            <person name="Ross M."/>
            <person name="Santibanez J."/>
            <person name="Aqrawi P."/>
            <person name="Gross S."/>
            <person name="Joshi V."/>
            <person name="Fowler G."/>
            <person name="Nazareth L."/>
            <person name="Reid J."/>
            <person name="Worley K."/>
            <person name="Petrosino J."/>
            <person name="Highlander S."/>
            <person name="Gibbs R."/>
        </authorList>
    </citation>
    <scope>NUCLEOTIDE SEQUENCE [LARGE SCALE GENOMIC DNA]</scope>
    <source>
        <strain evidence="2 3">MN8</strain>
    </source>
</reference>
<gene>
    <name evidence="2" type="ORF">HMPREF0769_12344</name>
</gene>
<dbReference type="Pfam" id="PF10112">
    <property type="entry name" value="Halogen_Hydrol"/>
    <property type="match status" value="1"/>
</dbReference>
<evidence type="ECO:0000256" key="1">
    <source>
        <dbReference type="SAM" id="Phobius"/>
    </source>
</evidence>
<feature type="transmembrane region" description="Helical" evidence="1">
    <location>
        <begin position="7"/>
        <end position="29"/>
    </location>
</feature>
<dbReference type="EMBL" id="ACJA02000004">
    <property type="protein sequence ID" value="EFH94723.1"/>
    <property type="molecule type" value="Genomic_DNA"/>
</dbReference>
<sequence length="209" mass="24685">MTVRYNISHIFGVLVGIPVAFLTSIFGIIALDVSFLIDMSIGIVGFLMTYLPIQKLTSRKYLNEIGLTRKDYRYIRNQLNHTHQKLRGILKTYVNIRSIKDFRQINDIYQISRSIYTTVRQRPASFYKVEGFFYSHIDNALNLVDAYTRLAKMPKKSINEQQKLEQTRITLDEVKRTLIADLKRLNEDDYERLDIEMELNKLHQKHHQD</sequence>
<keyword evidence="1" id="KW-0812">Transmembrane</keyword>
<dbReference type="HOGENOM" id="CLU_109779_1_0_9"/>
<dbReference type="Proteomes" id="UP000003455">
    <property type="component" value="Chromosome"/>
</dbReference>
<keyword evidence="1" id="KW-0472">Membrane</keyword>
<name>A0A0E1X7D4_STAAU</name>
<dbReference type="InterPro" id="IPR018770">
    <property type="entry name" value="ChloroindolylP_hydrolase"/>
</dbReference>
<keyword evidence="1" id="KW-1133">Transmembrane helix</keyword>
<evidence type="ECO:0008006" key="4">
    <source>
        <dbReference type="Google" id="ProtNLM"/>
    </source>
</evidence>
<organism evidence="2 3">
    <name type="scientific">Staphylococcus aureus subsp. aureus MN8</name>
    <dbReference type="NCBI Taxonomy" id="548470"/>
    <lineage>
        <taxon>Bacteria</taxon>
        <taxon>Bacillati</taxon>
        <taxon>Bacillota</taxon>
        <taxon>Bacilli</taxon>
        <taxon>Bacillales</taxon>
        <taxon>Staphylococcaceae</taxon>
        <taxon>Staphylococcus</taxon>
    </lineage>
</organism>
<proteinExistence type="predicted"/>
<evidence type="ECO:0000313" key="2">
    <source>
        <dbReference type="EMBL" id="EFH94723.1"/>
    </source>
</evidence>
<comment type="caution">
    <text evidence="2">The sequence shown here is derived from an EMBL/GenBank/DDBJ whole genome shotgun (WGS) entry which is preliminary data.</text>
</comment>
<feature type="transmembrane region" description="Helical" evidence="1">
    <location>
        <begin position="35"/>
        <end position="53"/>
    </location>
</feature>
<evidence type="ECO:0000313" key="3">
    <source>
        <dbReference type="Proteomes" id="UP000003455"/>
    </source>
</evidence>